<accession>A0AA35WFJ1</accession>
<evidence type="ECO:0000313" key="2">
    <source>
        <dbReference type="Proteomes" id="UP001174909"/>
    </source>
</evidence>
<protein>
    <submittedName>
        <fullName evidence="1">Uncharacterized protein</fullName>
    </submittedName>
</protein>
<gene>
    <name evidence="1" type="ORF">GBAR_LOCUS8087</name>
</gene>
<keyword evidence="2" id="KW-1185">Reference proteome</keyword>
<dbReference type="EMBL" id="CASHTH010001198">
    <property type="protein sequence ID" value="CAI8012610.1"/>
    <property type="molecule type" value="Genomic_DNA"/>
</dbReference>
<dbReference type="Proteomes" id="UP001174909">
    <property type="component" value="Unassembled WGS sequence"/>
</dbReference>
<dbReference type="AlphaFoldDB" id="A0AA35WFJ1"/>
<organism evidence="1 2">
    <name type="scientific">Geodia barretti</name>
    <name type="common">Barrett's horny sponge</name>
    <dbReference type="NCBI Taxonomy" id="519541"/>
    <lineage>
        <taxon>Eukaryota</taxon>
        <taxon>Metazoa</taxon>
        <taxon>Porifera</taxon>
        <taxon>Demospongiae</taxon>
        <taxon>Heteroscleromorpha</taxon>
        <taxon>Tetractinellida</taxon>
        <taxon>Astrophorina</taxon>
        <taxon>Geodiidae</taxon>
        <taxon>Geodia</taxon>
    </lineage>
</organism>
<name>A0AA35WFJ1_GEOBA</name>
<sequence length="81" mass="9330">MNLMCIVLRLPADNWDFPLLFLHKLLTCTEQDQHTWIMSGAVEVRFPYLTVDMMDQELTNVMGIIMTLALIVQVSNVCENT</sequence>
<proteinExistence type="predicted"/>
<reference evidence="1" key="1">
    <citation type="submission" date="2023-03" db="EMBL/GenBank/DDBJ databases">
        <authorList>
            <person name="Steffen K."/>
            <person name="Cardenas P."/>
        </authorList>
    </citation>
    <scope>NUCLEOTIDE SEQUENCE</scope>
</reference>
<feature type="non-terminal residue" evidence="1">
    <location>
        <position position="1"/>
    </location>
</feature>
<comment type="caution">
    <text evidence="1">The sequence shown here is derived from an EMBL/GenBank/DDBJ whole genome shotgun (WGS) entry which is preliminary data.</text>
</comment>
<evidence type="ECO:0000313" key="1">
    <source>
        <dbReference type="EMBL" id="CAI8012610.1"/>
    </source>
</evidence>